<evidence type="ECO:0000313" key="2">
    <source>
        <dbReference type="EMBL" id="NNJ27273.1"/>
    </source>
</evidence>
<dbReference type="Proteomes" id="UP000609651">
    <property type="component" value="Unassembled WGS sequence"/>
</dbReference>
<keyword evidence="1" id="KW-0472">Membrane</keyword>
<keyword evidence="1" id="KW-1133">Transmembrane helix</keyword>
<name>A0ABX1VHF4_9PLAN</name>
<reference evidence="2 3" key="1">
    <citation type="journal article" date="2020" name="Syst. Appl. Microbiol.">
        <title>Alienimonas chondri sp. nov., a novel planctomycete isolated from the biofilm of the red alga Chondrus crispus.</title>
        <authorList>
            <person name="Vitorino I."/>
            <person name="Albuquerque L."/>
            <person name="Wiegand S."/>
            <person name="Kallscheuer N."/>
            <person name="da Costa M.S."/>
            <person name="Lobo-da-Cunha A."/>
            <person name="Jogler C."/>
            <person name="Lage O.M."/>
        </authorList>
    </citation>
    <scope>NUCLEOTIDE SEQUENCE [LARGE SCALE GENOMIC DNA]</scope>
    <source>
        <strain evidence="2 3">LzC2</strain>
    </source>
</reference>
<comment type="caution">
    <text evidence="2">The sequence shown here is derived from an EMBL/GenBank/DDBJ whole genome shotgun (WGS) entry which is preliminary data.</text>
</comment>
<evidence type="ECO:0000256" key="1">
    <source>
        <dbReference type="SAM" id="Phobius"/>
    </source>
</evidence>
<organism evidence="2 3">
    <name type="scientific">Alienimonas chondri</name>
    <dbReference type="NCBI Taxonomy" id="2681879"/>
    <lineage>
        <taxon>Bacteria</taxon>
        <taxon>Pseudomonadati</taxon>
        <taxon>Planctomycetota</taxon>
        <taxon>Planctomycetia</taxon>
        <taxon>Planctomycetales</taxon>
        <taxon>Planctomycetaceae</taxon>
        <taxon>Alienimonas</taxon>
    </lineage>
</organism>
<dbReference type="RefSeq" id="WP_171189149.1">
    <property type="nucleotide sequence ID" value="NZ_WTPX01000135.1"/>
</dbReference>
<proteinExistence type="predicted"/>
<keyword evidence="3" id="KW-1185">Reference proteome</keyword>
<gene>
    <name evidence="2" type="ORF">LzC2_33750</name>
</gene>
<accession>A0ABX1VHF4</accession>
<protein>
    <submittedName>
        <fullName evidence="2">Uncharacterized protein</fullName>
    </submittedName>
</protein>
<sequence>MSSKLLHAGTAFALLLVAAFCGYGWLASFEPTAHAWAWQIGYAVSGLTALTAAILQLKRAATTPV</sequence>
<feature type="transmembrane region" description="Helical" evidence="1">
    <location>
        <begin position="35"/>
        <end position="55"/>
    </location>
</feature>
<keyword evidence="1" id="KW-0812">Transmembrane</keyword>
<evidence type="ECO:0000313" key="3">
    <source>
        <dbReference type="Proteomes" id="UP000609651"/>
    </source>
</evidence>
<dbReference type="EMBL" id="WTPX01000135">
    <property type="protein sequence ID" value="NNJ27273.1"/>
    <property type="molecule type" value="Genomic_DNA"/>
</dbReference>